<name>A0AAW1UUV1_9CUCU</name>
<proteinExistence type="inferred from homology"/>
<feature type="transmembrane region" description="Helical" evidence="10">
    <location>
        <begin position="129"/>
        <end position="150"/>
    </location>
</feature>
<protein>
    <recommendedName>
        <fullName evidence="10">Odorant receptor</fullName>
    </recommendedName>
</protein>
<comment type="similarity">
    <text evidence="10">Belongs to the insect chemoreceptor superfamily. Heteromeric odorant receptor channel (TC 1.A.69) family.</text>
</comment>
<organism evidence="11 12">
    <name type="scientific">Henosepilachna vigintioctopunctata</name>
    <dbReference type="NCBI Taxonomy" id="420089"/>
    <lineage>
        <taxon>Eukaryota</taxon>
        <taxon>Metazoa</taxon>
        <taxon>Ecdysozoa</taxon>
        <taxon>Arthropoda</taxon>
        <taxon>Hexapoda</taxon>
        <taxon>Insecta</taxon>
        <taxon>Pterygota</taxon>
        <taxon>Neoptera</taxon>
        <taxon>Endopterygota</taxon>
        <taxon>Coleoptera</taxon>
        <taxon>Polyphaga</taxon>
        <taxon>Cucujiformia</taxon>
        <taxon>Coccinelloidea</taxon>
        <taxon>Coccinellidae</taxon>
        <taxon>Epilachninae</taxon>
        <taxon>Epilachnini</taxon>
        <taxon>Henosepilachna</taxon>
    </lineage>
</organism>
<evidence type="ECO:0000256" key="7">
    <source>
        <dbReference type="ARBA" id="ARBA00023136"/>
    </source>
</evidence>
<comment type="caution">
    <text evidence="10">Lacks conserved residue(s) required for the propagation of feature annotation.</text>
</comment>
<feature type="transmembrane region" description="Helical" evidence="10">
    <location>
        <begin position="170"/>
        <end position="187"/>
    </location>
</feature>
<dbReference type="InterPro" id="IPR004117">
    <property type="entry name" value="7tm6_olfct_rcpt"/>
</dbReference>
<feature type="transmembrane region" description="Helical" evidence="10">
    <location>
        <begin position="298"/>
        <end position="318"/>
    </location>
</feature>
<evidence type="ECO:0000313" key="11">
    <source>
        <dbReference type="EMBL" id="KAK9884865.1"/>
    </source>
</evidence>
<dbReference type="Proteomes" id="UP001431783">
    <property type="component" value="Unassembled WGS sequence"/>
</dbReference>
<dbReference type="GO" id="GO:0004984">
    <property type="term" value="F:olfactory receptor activity"/>
    <property type="evidence" value="ECO:0007669"/>
    <property type="project" value="InterPro"/>
</dbReference>
<keyword evidence="2" id="KW-1003">Cell membrane</keyword>
<dbReference type="AlphaFoldDB" id="A0AAW1UUV1"/>
<gene>
    <name evidence="11" type="ORF">WA026_009087</name>
</gene>
<dbReference type="EMBL" id="JARQZJ010000094">
    <property type="protein sequence ID" value="KAK9884865.1"/>
    <property type="molecule type" value="Genomic_DNA"/>
</dbReference>
<comment type="subcellular location">
    <subcellularLocation>
        <location evidence="1 10">Cell membrane</location>
        <topology evidence="1 10">Multi-pass membrane protein</topology>
    </subcellularLocation>
</comment>
<accession>A0AAW1UUV1</accession>
<keyword evidence="8 10" id="KW-0675">Receptor</keyword>
<evidence type="ECO:0000256" key="8">
    <source>
        <dbReference type="ARBA" id="ARBA00023170"/>
    </source>
</evidence>
<feature type="transmembrane region" description="Helical" evidence="10">
    <location>
        <begin position="65"/>
        <end position="89"/>
    </location>
</feature>
<evidence type="ECO:0000256" key="3">
    <source>
        <dbReference type="ARBA" id="ARBA00022606"/>
    </source>
</evidence>
<dbReference type="Pfam" id="PF02949">
    <property type="entry name" value="7tm_6"/>
    <property type="match status" value="1"/>
</dbReference>
<keyword evidence="6 10" id="KW-1133">Transmembrane helix</keyword>
<dbReference type="PANTHER" id="PTHR21137:SF35">
    <property type="entry name" value="ODORANT RECEPTOR 19A-RELATED"/>
    <property type="match status" value="1"/>
</dbReference>
<keyword evidence="12" id="KW-1185">Reference proteome</keyword>
<dbReference type="GO" id="GO:0005886">
    <property type="term" value="C:plasma membrane"/>
    <property type="evidence" value="ECO:0007669"/>
    <property type="project" value="UniProtKB-SubCell"/>
</dbReference>
<sequence length="396" mass="46027">MANDLIKRSFGGNIKIMSWYGMNFVDVAVNNSVYKIYSYILYFLTTWIFPVLIVSTIFVEENVDLILLTDMMFLLPQMWILSVKIFPFLKKNVEIRAMLELIQDEHFKSELPEHKKIVERCVGECKKMFLFFIVCSIMAWVLWAGKPLYAKEKLLPMNILLPFELTKAHPLYYPIFIYVSGCGLYGATSNCSIDCLFAGLMHHVSGQIKILKHKLIQIGRKDNLSMFCEDDDPNRTKVRNECIYNELKECIDHYDKITSYIKDLEEIFTFVPFGQLSVSTVVICVSCFQVMILDPLSTNFLGMITFALTMIFQIYTYCHYGNQLYHESASIGDAVYMSDWYSFDLKSKRMIIILMERSKKPLVFKAGYLLPLSVETFVSIMRKTYSLLAVLQKQME</sequence>
<keyword evidence="9 10" id="KW-0807">Transducer</keyword>
<comment type="caution">
    <text evidence="11">The sequence shown here is derived from an EMBL/GenBank/DDBJ whole genome shotgun (WGS) entry which is preliminary data.</text>
</comment>
<evidence type="ECO:0000256" key="1">
    <source>
        <dbReference type="ARBA" id="ARBA00004651"/>
    </source>
</evidence>
<reference evidence="11 12" key="1">
    <citation type="submission" date="2023-03" db="EMBL/GenBank/DDBJ databases">
        <title>Genome insight into feeding habits of ladybird beetles.</title>
        <authorList>
            <person name="Li H.-S."/>
            <person name="Huang Y.-H."/>
            <person name="Pang H."/>
        </authorList>
    </citation>
    <scope>NUCLEOTIDE SEQUENCE [LARGE SCALE GENOMIC DNA]</scope>
    <source>
        <strain evidence="11">SYSU_2023b</strain>
        <tissue evidence="11">Whole body</tissue>
    </source>
</reference>
<evidence type="ECO:0000256" key="2">
    <source>
        <dbReference type="ARBA" id="ARBA00022475"/>
    </source>
</evidence>
<feature type="transmembrane region" description="Helical" evidence="10">
    <location>
        <begin position="39"/>
        <end position="59"/>
    </location>
</feature>
<dbReference type="PANTHER" id="PTHR21137">
    <property type="entry name" value="ODORANT RECEPTOR"/>
    <property type="match status" value="1"/>
</dbReference>
<evidence type="ECO:0000256" key="5">
    <source>
        <dbReference type="ARBA" id="ARBA00022725"/>
    </source>
</evidence>
<evidence type="ECO:0000256" key="6">
    <source>
        <dbReference type="ARBA" id="ARBA00022989"/>
    </source>
</evidence>
<keyword evidence="3 10" id="KW-0716">Sensory transduction</keyword>
<keyword evidence="4 10" id="KW-0812">Transmembrane</keyword>
<evidence type="ECO:0000256" key="4">
    <source>
        <dbReference type="ARBA" id="ARBA00022692"/>
    </source>
</evidence>
<feature type="transmembrane region" description="Helical" evidence="10">
    <location>
        <begin position="267"/>
        <end position="292"/>
    </location>
</feature>
<keyword evidence="5 10" id="KW-0552">Olfaction</keyword>
<dbReference type="GO" id="GO:0005549">
    <property type="term" value="F:odorant binding"/>
    <property type="evidence" value="ECO:0007669"/>
    <property type="project" value="InterPro"/>
</dbReference>
<dbReference type="GO" id="GO:0007165">
    <property type="term" value="P:signal transduction"/>
    <property type="evidence" value="ECO:0007669"/>
    <property type="project" value="UniProtKB-KW"/>
</dbReference>
<keyword evidence="7 10" id="KW-0472">Membrane</keyword>
<evidence type="ECO:0000256" key="10">
    <source>
        <dbReference type="RuleBase" id="RU351113"/>
    </source>
</evidence>
<evidence type="ECO:0000313" key="12">
    <source>
        <dbReference type="Proteomes" id="UP001431783"/>
    </source>
</evidence>
<evidence type="ECO:0000256" key="9">
    <source>
        <dbReference type="ARBA" id="ARBA00023224"/>
    </source>
</evidence>